<reference evidence="10 11" key="1">
    <citation type="submission" date="2013-12" db="EMBL/GenBank/DDBJ databases">
        <title>Draft genome sequence of Caloranaerobacter sp. H53214.</title>
        <authorList>
            <person name="Jiang L.J."/>
            <person name="Shao Z.Z."/>
            <person name="Long M.N."/>
        </authorList>
    </citation>
    <scope>NUCLEOTIDE SEQUENCE [LARGE SCALE GENOMIC DNA]</scope>
    <source>
        <strain evidence="10 11">H53214</strain>
    </source>
</reference>
<name>A0A096BHJ6_9FIRM</name>
<keyword evidence="8 9" id="KW-0472">Membrane</keyword>
<comment type="similarity">
    <text evidence="3 9">Belongs to the CobD/CbiB family.</text>
</comment>
<evidence type="ECO:0000256" key="1">
    <source>
        <dbReference type="ARBA" id="ARBA00004651"/>
    </source>
</evidence>
<feature type="transmembrane region" description="Helical" evidence="9">
    <location>
        <begin position="51"/>
        <end position="71"/>
    </location>
</feature>
<feature type="transmembrane region" description="Helical" evidence="9">
    <location>
        <begin position="299"/>
        <end position="317"/>
    </location>
</feature>
<evidence type="ECO:0000256" key="6">
    <source>
        <dbReference type="ARBA" id="ARBA00022692"/>
    </source>
</evidence>
<evidence type="ECO:0000256" key="2">
    <source>
        <dbReference type="ARBA" id="ARBA00004953"/>
    </source>
</evidence>
<dbReference type="RefSeq" id="WP_035163660.1">
    <property type="nucleotide sequence ID" value="NZ_AZTB01000034.1"/>
</dbReference>
<dbReference type="Proteomes" id="UP000029622">
    <property type="component" value="Unassembled WGS sequence"/>
</dbReference>
<dbReference type="GO" id="GO:0005886">
    <property type="term" value="C:plasma membrane"/>
    <property type="evidence" value="ECO:0007669"/>
    <property type="project" value="UniProtKB-SubCell"/>
</dbReference>
<evidence type="ECO:0000256" key="8">
    <source>
        <dbReference type="ARBA" id="ARBA00023136"/>
    </source>
</evidence>
<dbReference type="PANTHER" id="PTHR34308">
    <property type="entry name" value="COBALAMIN BIOSYNTHESIS PROTEIN CBIB"/>
    <property type="match status" value="1"/>
</dbReference>
<dbReference type="GO" id="GO:0009236">
    <property type="term" value="P:cobalamin biosynthetic process"/>
    <property type="evidence" value="ECO:0007669"/>
    <property type="project" value="UniProtKB-UniRule"/>
</dbReference>
<feature type="transmembrane region" description="Helical" evidence="9">
    <location>
        <begin position="77"/>
        <end position="96"/>
    </location>
</feature>
<evidence type="ECO:0000256" key="9">
    <source>
        <dbReference type="HAMAP-Rule" id="MF_00024"/>
    </source>
</evidence>
<evidence type="ECO:0000256" key="4">
    <source>
        <dbReference type="ARBA" id="ARBA00022475"/>
    </source>
</evidence>
<dbReference type="STRING" id="1156417.Y919_07490"/>
<dbReference type="Pfam" id="PF03186">
    <property type="entry name" value="CobD_Cbib"/>
    <property type="match status" value="1"/>
</dbReference>
<dbReference type="GO" id="GO:0015420">
    <property type="term" value="F:ABC-type vitamin B12 transporter activity"/>
    <property type="evidence" value="ECO:0007669"/>
    <property type="project" value="UniProtKB-UniRule"/>
</dbReference>
<organism evidence="10 11">
    <name type="scientific">Caloranaerobacter azorensis H53214</name>
    <dbReference type="NCBI Taxonomy" id="1156417"/>
    <lineage>
        <taxon>Bacteria</taxon>
        <taxon>Bacillati</taxon>
        <taxon>Bacillota</taxon>
        <taxon>Tissierellia</taxon>
        <taxon>Tissierellales</taxon>
        <taxon>Thermohalobacteraceae</taxon>
        <taxon>Caloranaerobacter</taxon>
    </lineage>
</organism>
<dbReference type="AlphaFoldDB" id="A0A096BHJ6"/>
<keyword evidence="6 9" id="KW-0812">Transmembrane</keyword>
<dbReference type="InterPro" id="IPR004485">
    <property type="entry name" value="Cobalamin_biosynth_CobD/CbiB"/>
</dbReference>
<gene>
    <name evidence="9" type="primary">cobD</name>
    <name evidence="10" type="ORF">Y919_07490</name>
</gene>
<keyword evidence="4 9" id="KW-1003">Cell membrane</keyword>
<evidence type="ECO:0000256" key="3">
    <source>
        <dbReference type="ARBA" id="ARBA00006263"/>
    </source>
</evidence>
<comment type="caution">
    <text evidence="10">The sequence shown here is derived from an EMBL/GenBank/DDBJ whole genome shotgun (WGS) entry which is preliminary data.</text>
</comment>
<proteinExistence type="inferred from homology"/>
<evidence type="ECO:0000256" key="7">
    <source>
        <dbReference type="ARBA" id="ARBA00022989"/>
    </source>
</evidence>
<comment type="subcellular location">
    <subcellularLocation>
        <location evidence="1 9">Cell membrane</location>
        <topology evidence="1 9">Multi-pass membrane protein</topology>
    </subcellularLocation>
</comment>
<dbReference type="UniPathway" id="UPA00148"/>
<dbReference type="EMBL" id="AZTB01000034">
    <property type="protein sequence ID" value="KGG80233.1"/>
    <property type="molecule type" value="Genomic_DNA"/>
</dbReference>
<feature type="transmembrane region" description="Helical" evidence="9">
    <location>
        <begin position="211"/>
        <end position="231"/>
    </location>
</feature>
<keyword evidence="7 9" id="KW-1133">Transmembrane helix</keyword>
<dbReference type="NCBIfam" id="TIGR00380">
    <property type="entry name" value="cobal_cbiB"/>
    <property type="match status" value="1"/>
</dbReference>
<dbReference type="GO" id="GO:0048472">
    <property type="term" value="F:threonine-phosphate decarboxylase activity"/>
    <property type="evidence" value="ECO:0007669"/>
    <property type="project" value="InterPro"/>
</dbReference>
<dbReference type="PANTHER" id="PTHR34308:SF1">
    <property type="entry name" value="COBALAMIN BIOSYNTHESIS PROTEIN CBIB"/>
    <property type="match status" value="1"/>
</dbReference>
<accession>A0A096BHJ6</accession>
<evidence type="ECO:0000313" key="10">
    <source>
        <dbReference type="EMBL" id="KGG80233.1"/>
    </source>
</evidence>
<evidence type="ECO:0000256" key="5">
    <source>
        <dbReference type="ARBA" id="ARBA00022573"/>
    </source>
</evidence>
<keyword evidence="5 9" id="KW-0169">Cobalamin biosynthesis</keyword>
<sequence length="318" mass="35884">MGIYILIIAVVLDYIIGDPNNWPHPIRYIGRLITRYEKVIRKSKVLSGKKGGFVLTFATLATVLVIIHYLIKFTYIVRFELGFIFSVYLIYTSIAARCLDRETMKVYYALKEDNIIKARQLLSYLVGRETSQLQKKEIIRATVETIAENTIDGVIAPLMFIGVGLVLGIPVEMAYFYKTVNTLDSMVGYIQEPYREIGYASAKLDDLVNYIPARIGSLLMLIAGFLLGYDLRNGCMILKRDKRNHKSPNSGYSEAAVAGLLNVQLGGTNIYFGQKVYKPTIGDKNRELSIINIKDAIKIMYASEILLIVIIILIFVLL</sequence>
<evidence type="ECO:0000313" key="11">
    <source>
        <dbReference type="Proteomes" id="UP000029622"/>
    </source>
</evidence>
<dbReference type="HAMAP" id="MF_00024">
    <property type="entry name" value="CobD_CbiB"/>
    <property type="match status" value="1"/>
</dbReference>
<comment type="pathway">
    <text evidence="2 9">Cofactor biosynthesis; adenosylcobalamin biosynthesis.</text>
</comment>
<feature type="transmembrane region" description="Helical" evidence="9">
    <location>
        <begin position="154"/>
        <end position="177"/>
    </location>
</feature>
<protein>
    <recommendedName>
        <fullName evidence="9">Cobalamin biosynthesis protein CobD</fullName>
    </recommendedName>
</protein>
<comment type="function">
    <text evidence="9">Converts cobyric acid to cobinamide by the addition of aminopropanol on the F carboxylic group.</text>
</comment>